<dbReference type="RefSeq" id="WP_131259385.1">
    <property type="nucleotide sequence ID" value="NZ_JBHSUS010000001.1"/>
</dbReference>
<accession>A0ABW1XGY7</accession>
<keyword evidence="1" id="KW-0732">Signal</keyword>
<gene>
    <name evidence="2" type="ORF">ACFP85_00955</name>
</gene>
<dbReference type="Proteomes" id="UP001596364">
    <property type="component" value="Unassembled WGS sequence"/>
</dbReference>
<organism evidence="2 3">
    <name type="scientific">Pseudobowmanella zhangzhouensis</name>
    <dbReference type="NCBI Taxonomy" id="1537679"/>
    <lineage>
        <taxon>Bacteria</taxon>
        <taxon>Pseudomonadati</taxon>
        <taxon>Pseudomonadota</taxon>
        <taxon>Gammaproteobacteria</taxon>
        <taxon>Alteromonadales</taxon>
        <taxon>Alteromonadaceae</taxon>
    </lineage>
</organism>
<feature type="signal peptide" evidence="1">
    <location>
        <begin position="1"/>
        <end position="19"/>
    </location>
</feature>
<sequence>MKSIFVSLTMALVSVNVQATPKNAGIELADKSVYSQVCYVAATQGIDAAREQFLRQFSSRIECNGQPINQFARQMRTVDVSQQPAYSAEDGNRETLICMQAIENPHRQFSQRDLATVRCNGKKLNDFIRAM</sequence>
<name>A0ABW1XGY7_9ALTE</name>
<reference evidence="3" key="1">
    <citation type="journal article" date="2019" name="Int. J. Syst. Evol. Microbiol.">
        <title>The Global Catalogue of Microorganisms (GCM) 10K type strain sequencing project: providing services to taxonomists for standard genome sequencing and annotation.</title>
        <authorList>
            <consortium name="The Broad Institute Genomics Platform"/>
            <consortium name="The Broad Institute Genome Sequencing Center for Infectious Disease"/>
            <person name="Wu L."/>
            <person name="Ma J."/>
        </authorList>
    </citation>
    <scope>NUCLEOTIDE SEQUENCE [LARGE SCALE GENOMIC DNA]</scope>
    <source>
        <strain evidence="3">CGMCC 1.16031</strain>
    </source>
</reference>
<comment type="caution">
    <text evidence="2">The sequence shown here is derived from an EMBL/GenBank/DDBJ whole genome shotgun (WGS) entry which is preliminary data.</text>
</comment>
<evidence type="ECO:0000313" key="3">
    <source>
        <dbReference type="Proteomes" id="UP001596364"/>
    </source>
</evidence>
<proteinExistence type="predicted"/>
<evidence type="ECO:0000256" key="1">
    <source>
        <dbReference type="SAM" id="SignalP"/>
    </source>
</evidence>
<protein>
    <submittedName>
        <fullName evidence="2">Uncharacterized protein</fullName>
    </submittedName>
</protein>
<dbReference type="EMBL" id="JBHSUS010000001">
    <property type="protein sequence ID" value="MFC6438731.1"/>
    <property type="molecule type" value="Genomic_DNA"/>
</dbReference>
<evidence type="ECO:0000313" key="2">
    <source>
        <dbReference type="EMBL" id="MFC6438731.1"/>
    </source>
</evidence>
<keyword evidence="3" id="KW-1185">Reference proteome</keyword>
<feature type="chain" id="PRO_5045967977" evidence="1">
    <location>
        <begin position="20"/>
        <end position="131"/>
    </location>
</feature>